<dbReference type="InterPro" id="IPR050092">
    <property type="entry name" value="RNase_H"/>
</dbReference>
<evidence type="ECO:0000256" key="6">
    <source>
        <dbReference type="ARBA" id="ARBA00022759"/>
    </source>
</evidence>
<keyword evidence="4" id="KW-0540">Nuclease</keyword>
<evidence type="ECO:0000256" key="7">
    <source>
        <dbReference type="ARBA" id="ARBA00022801"/>
    </source>
</evidence>
<dbReference type="GO" id="GO:0003676">
    <property type="term" value="F:nucleic acid binding"/>
    <property type="evidence" value="ECO:0007669"/>
    <property type="project" value="InterPro"/>
</dbReference>
<feature type="domain" description="RNase H type-1" evidence="8">
    <location>
        <begin position="61"/>
        <end position="221"/>
    </location>
</feature>
<evidence type="ECO:0000313" key="9">
    <source>
        <dbReference type="EMBL" id="RYN23899.1"/>
    </source>
</evidence>
<evidence type="ECO:0000256" key="5">
    <source>
        <dbReference type="ARBA" id="ARBA00022723"/>
    </source>
</evidence>
<dbReference type="AlphaFoldDB" id="A0A4Q4LY65"/>
<dbReference type="PANTHER" id="PTHR10642:SF26">
    <property type="entry name" value="RIBONUCLEASE H1"/>
    <property type="match status" value="1"/>
</dbReference>
<dbReference type="GO" id="GO:0043137">
    <property type="term" value="P:DNA replication, removal of RNA primer"/>
    <property type="evidence" value="ECO:0007669"/>
    <property type="project" value="TreeGrafter"/>
</dbReference>
<evidence type="ECO:0000256" key="4">
    <source>
        <dbReference type="ARBA" id="ARBA00022722"/>
    </source>
</evidence>
<comment type="similarity">
    <text evidence="2">Belongs to the RNase H family.</text>
</comment>
<gene>
    <name evidence="9" type="ORF">AA0114_g12816</name>
</gene>
<protein>
    <recommendedName>
        <fullName evidence="3">ribonuclease H</fullName>
        <ecNumber evidence="3">3.1.26.4</ecNumber>
    </recommendedName>
</protein>
<dbReference type="GO" id="GO:0004523">
    <property type="term" value="F:RNA-DNA hybrid ribonuclease activity"/>
    <property type="evidence" value="ECO:0007669"/>
    <property type="project" value="UniProtKB-EC"/>
</dbReference>
<dbReference type="CDD" id="cd13934">
    <property type="entry name" value="RNase_H_Dikarya_like"/>
    <property type="match status" value="1"/>
</dbReference>
<organism evidence="9 10">
    <name type="scientific">Alternaria tenuissima</name>
    <dbReference type="NCBI Taxonomy" id="119927"/>
    <lineage>
        <taxon>Eukaryota</taxon>
        <taxon>Fungi</taxon>
        <taxon>Dikarya</taxon>
        <taxon>Ascomycota</taxon>
        <taxon>Pezizomycotina</taxon>
        <taxon>Dothideomycetes</taxon>
        <taxon>Pleosporomycetidae</taxon>
        <taxon>Pleosporales</taxon>
        <taxon>Pleosporineae</taxon>
        <taxon>Pleosporaceae</taxon>
        <taxon>Alternaria</taxon>
        <taxon>Alternaria sect. Alternaria</taxon>
        <taxon>Alternaria alternata complex</taxon>
    </lineage>
</organism>
<name>A0A4Q4LY65_9PLEO</name>
<dbReference type="GO" id="GO:0046872">
    <property type="term" value="F:metal ion binding"/>
    <property type="evidence" value="ECO:0007669"/>
    <property type="project" value="UniProtKB-KW"/>
</dbReference>
<dbReference type="EC" id="3.1.26.4" evidence="3"/>
<evidence type="ECO:0000256" key="2">
    <source>
        <dbReference type="ARBA" id="ARBA00005300"/>
    </source>
</evidence>
<reference evidence="10" key="1">
    <citation type="journal article" date="2019" name="bioRxiv">
        <title>Genomics, evolutionary history and diagnostics of the Alternaria alternata species group including apple and Asian pear pathotypes.</title>
        <authorList>
            <person name="Armitage A.D."/>
            <person name="Cockerton H.M."/>
            <person name="Sreenivasaprasad S."/>
            <person name="Woodhall J.W."/>
            <person name="Lane C.R."/>
            <person name="Harrison R.J."/>
            <person name="Clarkson J.P."/>
        </authorList>
    </citation>
    <scope>NUCLEOTIDE SEQUENCE [LARGE SCALE GENOMIC DNA]</scope>
    <source>
        <strain evidence="10">FERA 1082</strain>
    </source>
</reference>
<dbReference type="EMBL" id="PDXA01000104">
    <property type="protein sequence ID" value="RYN23899.1"/>
    <property type="molecule type" value="Genomic_DNA"/>
</dbReference>
<accession>A0A4Q4LY65</accession>
<comment type="catalytic activity">
    <reaction evidence="1">
        <text>Endonucleolytic cleavage to 5'-phosphomonoester.</text>
        <dbReference type="EC" id="3.1.26.4"/>
    </reaction>
</comment>
<dbReference type="Gene3D" id="3.30.420.10">
    <property type="entry name" value="Ribonuclease H-like superfamily/Ribonuclease H"/>
    <property type="match status" value="1"/>
</dbReference>
<keyword evidence="5" id="KW-0479">Metal-binding</keyword>
<dbReference type="PROSITE" id="PS50879">
    <property type="entry name" value="RNASE_H_1"/>
    <property type="match status" value="1"/>
</dbReference>
<dbReference type="InterPro" id="IPR036397">
    <property type="entry name" value="RNaseH_sf"/>
</dbReference>
<keyword evidence="6" id="KW-0255">Endonuclease</keyword>
<dbReference type="PANTHER" id="PTHR10642">
    <property type="entry name" value="RIBONUCLEASE H1"/>
    <property type="match status" value="1"/>
</dbReference>
<dbReference type="Pfam" id="PF00075">
    <property type="entry name" value="RNase_H"/>
    <property type="match status" value="1"/>
</dbReference>
<keyword evidence="7" id="KW-0378">Hydrolase</keyword>
<proteinExistence type="inferred from homology"/>
<comment type="caution">
    <text evidence="9">The sequence shown here is derived from an EMBL/GenBank/DDBJ whole genome shotgun (WGS) entry which is preliminary data.</text>
</comment>
<dbReference type="InterPro" id="IPR002156">
    <property type="entry name" value="RNaseH_domain"/>
</dbReference>
<evidence type="ECO:0000256" key="1">
    <source>
        <dbReference type="ARBA" id="ARBA00000077"/>
    </source>
</evidence>
<evidence type="ECO:0000256" key="3">
    <source>
        <dbReference type="ARBA" id="ARBA00012180"/>
    </source>
</evidence>
<dbReference type="SUPFAM" id="SSF53098">
    <property type="entry name" value="Ribonuclease H-like"/>
    <property type="match status" value="1"/>
</dbReference>
<dbReference type="Proteomes" id="UP000292402">
    <property type="component" value="Unassembled WGS sequence"/>
</dbReference>
<evidence type="ECO:0000259" key="8">
    <source>
        <dbReference type="PROSITE" id="PS50879"/>
    </source>
</evidence>
<evidence type="ECO:0000313" key="10">
    <source>
        <dbReference type="Proteomes" id="UP000292402"/>
    </source>
</evidence>
<dbReference type="InterPro" id="IPR012337">
    <property type="entry name" value="RNaseH-like_sf"/>
</dbReference>
<sequence length="228" mass="25395">MGDRENIIHNRKLTLCDATTDWPISKLLKECSKCNNFLLYCCSCNNKFLDLPRNRRSTEPCHHFRIIFTDGACTDNGRPAAKAGVGVAYGSDEGSQLSAPITDTVDDFPLRSNQRAELCAARLGIELLAKAHTEKPRSEAEAWIIATDSQYVVQGMTEWLPKWRKNDWHTSKGTKPTNLDLFLTLDTVVGTHEANDITIGFWHIPREHNKLADGLAKAAAVCGDQARV</sequence>